<keyword evidence="2" id="KW-1185">Reference proteome</keyword>
<evidence type="ECO:0000313" key="2">
    <source>
        <dbReference type="Proteomes" id="UP000663866"/>
    </source>
</evidence>
<evidence type="ECO:0000313" key="1">
    <source>
        <dbReference type="EMBL" id="CAF4401132.1"/>
    </source>
</evidence>
<reference evidence="1" key="1">
    <citation type="submission" date="2021-02" db="EMBL/GenBank/DDBJ databases">
        <authorList>
            <person name="Nowell W R."/>
        </authorList>
    </citation>
    <scope>NUCLEOTIDE SEQUENCE</scope>
</reference>
<organism evidence="1 2">
    <name type="scientific">Rotaria magnacalcarata</name>
    <dbReference type="NCBI Taxonomy" id="392030"/>
    <lineage>
        <taxon>Eukaryota</taxon>
        <taxon>Metazoa</taxon>
        <taxon>Spiralia</taxon>
        <taxon>Gnathifera</taxon>
        <taxon>Rotifera</taxon>
        <taxon>Eurotatoria</taxon>
        <taxon>Bdelloidea</taxon>
        <taxon>Philodinida</taxon>
        <taxon>Philodinidae</taxon>
        <taxon>Rotaria</taxon>
    </lineage>
</organism>
<name>A0A820P1G3_9BILA</name>
<sequence length="149" mass="17599">QIGFELKYEHKLVNGYVPHRSLINLKTSIANLTSLHILLHYLPRLQHLDVSVTNKIAMTDLTEHLPARLNHPKELRTLKLRTFEIVGRASIVIYQLVEKFQNTLEDICLFINHIYDGDHPRIVFVIRDLNYEDHLLPLKLFQRKRQTMI</sequence>
<dbReference type="EMBL" id="CAJOBG010040676">
    <property type="protein sequence ID" value="CAF4401132.1"/>
    <property type="molecule type" value="Genomic_DNA"/>
</dbReference>
<dbReference type="AlphaFoldDB" id="A0A820P1G3"/>
<gene>
    <name evidence="1" type="ORF">OVN521_LOCUS34875</name>
</gene>
<protein>
    <submittedName>
        <fullName evidence="1">Uncharacterized protein</fullName>
    </submittedName>
</protein>
<comment type="caution">
    <text evidence="1">The sequence shown here is derived from an EMBL/GenBank/DDBJ whole genome shotgun (WGS) entry which is preliminary data.</text>
</comment>
<proteinExistence type="predicted"/>
<dbReference type="Proteomes" id="UP000663866">
    <property type="component" value="Unassembled WGS sequence"/>
</dbReference>
<accession>A0A820P1G3</accession>
<dbReference type="SUPFAM" id="SSF52047">
    <property type="entry name" value="RNI-like"/>
    <property type="match status" value="1"/>
</dbReference>
<feature type="non-terminal residue" evidence="1">
    <location>
        <position position="1"/>
    </location>
</feature>